<proteinExistence type="predicted"/>
<gene>
    <name evidence="4" type="ORF">METZ01_LOCUS171932</name>
</gene>
<feature type="transmembrane region" description="Helical" evidence="1">
    <location>
        <begin position="340"/>
        <end position="360"/>
    </location>
</feature>
<keyword evidence="1" id="KW-0812">Transmembrane</keyword>
<evidence type="ECO:0000313" key="4">
    <source>
        <dbReference type="EMBL" id="SVB19078.1"/>
    </source>
</evidence>
<feature type="domain" description="Lnb N-terminal periplasmic" evidence="2">
    <location>
        <begin position="26"/>
        <end position="166"/>
    </location>
</feature>
<feature type="transmembrane region" description="Helical" evidence="1">
    <location>
        <begin position="284"/>
        <end position="307"/>
    </location>
</feature>
<feature type="domain" description="Lnb-like transmembrane" evidence="3">
    <location>
        <begin position="252"/>
        <end position="386"/>
    </location>
</feature>
<name>A0A382BZ52_9ZZZZ</name>
<dbReference type="AlphaFoldDB" id="A0A382BZ52"/>
<sequence>MIKKVLLILLSVFILEIDAQENVKEIDQYEISLITAGPGNDFFSAFGHSGIRVVDRVNNYDIIFNYGVYDFDAPNFYLNFLKGRPIYSLGINQFENFYRSYVNQSRQIIEQKLNLSEYKKRVLVNKLITNSKEENKDYEYNYFKDNCSTKIGDIFNELLEEEIRNAGINLDNMNSSSFRQLDYQHLAPNSWGALGIDICLGSVIDANITDRDLLVLPYNLKLYFDKLGNSNIKNGDFVETSILFGEYAEYKETSFSPLYVFLILSLIIIVVTFLDYLRITRSIFLDITILLVTGLIGLLLVYLWFFSNHIASAWNYNLLWAIPFNLILLFQLLKKNPNKWIISYLKINVLMLLLMCLHWIVGVQVFNISLISLILALLIRYLYLIKYFSK</sequence>
<dbReference type="Pfam" id="PF13387">
    <property type="entry name" value="Lnb_N"/>
    <property type="match status" value="1"/>
</dbReference>
<feature type="transmembrane region" description="Helical" evidence="1">
    <location>
        <begin position="313"/>
        <end position="333"/>
    </location>
</feature>
<dbReference type="Pfam" id="PF25221">
    <property type="entry name" value="5TMH_Lnb"/>
    <property type="match status" value="1"/>
</dbReference>
<dbReference type="EMBL" id="UINC01032052">
    <property type="protein sequence ID" value="SVB19078.1"/>
    <property type="molecule type" value="Genomic_DNA"/>
</dbReference>
<feature type="transmembrane region" description="Helical" evidence="1">
    <location>
        <begin position="258"/>
        <end position="277"/>
    </location>
</feature>
<reference evidence="4" key="1">
    <citation type="submission" date="2018-05" db="EMBL/GenBank/DDBJ databases">
        <authorList>
            <person name="Lanie J.A."/>
            <person name="Ng W.-L."/>
            <person name="Kazmierczak K.M."/>
            <person name="Andrzejewski T.M."/>
            <person name="Davidsen T.M."/>
            <person name="Wayne K.J."/>
            <person name="Tettelin H."/>
            <person name="Glass J.I."/>
            <person name="Rusch D."/>
            <person name="Podicherti R."/>
            <person name="Tsui H.-C.T."/>
            <person name="Winkler M.E."/>
        </authorList>
    </citation>
    <scope>NUCLEOTIDE SEQUENCE</scope>
</reference>
<evidence type="ECO:0000256" key="1">
    <source>
        <dbReference type="SAM" id="Phobius"/>
    </source>
</evidence>
<feature type="transmembrane region" description="Helical" evidence="1">
    <location>
        <begin position="366"/>
        <end position="385"/>
    </location>
</feature>
<evidence type="ECO:0000259" key="3">
    <source>
        <dbReference type="Pfam" id="PF25221"/>
    </source>
</evidence>
<evidence type="ECO:0000259" key="2">
    <source>
        <dbReference type="Pfam" id="PF13387"/>
    </source>
</evidence>
<keyword evidence="1" id="KW-0472">Membrane</keyword>
<keyword evidence="1" id="KW-1133">Transmembrane helix</keyword>
<dbReference type="InterPro" id="IPR057436">
    <property type="entry name" value="5TMH_Lnb"/>
</dbReference>
<feature type="non-terminal residue" evidence="4">
    <location>
        <position position="390"/>
    </location>
</feature>
<organism evidence="4">
    <name type="scientific">marine metagenome</name>
    <dbReference type="NCBI Taxonomy" id="408172"/>
    <lineage>
        <taxon>unclassified sequences</taxon>
        <taxon>metagenomes</taxon>
        <taxon>ecological metagenomes</taxon>
    </lineage>
</organism>
<dbReference type="InterPro" id="IPR025178">
    <property type="entry name" value="Lnb_N"/>
</dbReference>
<protein>
    <submittedName>
        <fullName evidence="4">Uncharacterized protein</fullName>
    </submittedName>
</protein>
<accession>A0A382BZ52</accession>